<dbReference type="EMBL" id="VJXW01000003">
    <property type="protein sequence ID" value="TRW28085.1"/>
    <property type="molecule type" value="Genomic_DNA"/>
</dbReference>
<dbReference type="OrthoDB" id="370565at2"/>
<proteinExistence type="predicted"/>
<evidence type="ECO:0000313" key="3">
    <source>
        <dbReference type="Proteomes" id="UP000319424"/>
    </source>
</evidence>
<gene>
    <name evidence="2" type="ORF">FL857_03580</name>
</gene>
<dbReference type="PROSITE" id="PS50006">
    <property type="entry name" value="FHA_DOMAIN"/>
    <property type="match status" value="1"/>
</dbReference>
<evidence type="ECO:0000313" key="2">
    <source>
        <dbReference type="EMBL" id="TRW28085.1"/>
    </source>
</evidence>
<comment type="caution">
    <text evidence="2">The sequence shown here is derived from an EMBL/GenBank/DDBJ whole genome shotgun (WGS) entry which is preliminary data.</text>
</comment>
<dbReference type="CDD" id="cd00060">
    <property type="entry name" value="FHA"/>
    <property type="match status" value="1"/>
</dbReference>
<protein>
    <submittedName>
        <fullName evidence="2">FHA domain-containing protein</fullName>
    </submittedName>
</protein>
<sequence length="167" mass="18987">MSESNIIHCVNGHAFSKRRYGTICPYCNTETATKEKEDTGLTDMEIEEKLLRETIKPVCGWLICVEGPRKGQDYKIVKGKNFIGRADDMDIQILGDNEITRRNHAVIVYDPKKKETVLLPGDSNGIVYLAENAVYGPTVLKEYDKIEMGKSKFVFIPFCGNNFDWQD</sequence>
<dbReference type="AlphaFoldDB" id="A0A552VC77"/>
<organism evidence="2 3">
    <name type="scientific">Criibacterium bergeronii</name>
    <dbReference type="NCBI Taxonomy" id="1871336"/>
    <lineage>
        <taxon>Bacteria</taxon>
        <taxon>Bacillati</taxon>
        <taxon>Bacillota</taxon>
        <taxon>Clostridia</taxon>
        <taxon>Peptostreptococcales</taxon>
        <taxon>Filifactoraceae</taxon>
        <taxon>Criibacterium</taxon>
    </lineage>
</organism>
<feature type="domain" description="FHA" evidence="1">
    <location>
        <begin position="81"/>
        <end position="125"/>
    </location>
</feature>
<accession>A0A552VC77</accession>
<dbReference type="RefSeq" id="WP_144015762.1">
    <property type="nucleotide sequence ID" value="NZ_VJXW01000003.1"/>
</dbReference>
<evidence type="ECO:0000259" key="1">
    <source>
        <dbReference type="PROSITE" id="PS50006"/>
    </source>
</evidence>
<dbReference type="Gene3D" id="2.60.200.20">
    <property type="match status" value="1"/>
</dbReference>
<name>A0A552VC77_9FIRM</name>
<dbReference type="SUPFAM" id="SSF49879">
    <property type="entry name" value="SMAD/FHA domain"/>
    <property type="match status" value="1"/>
</dbReference>
<dbReference type="Pfam" id="PF00498">
    <property type="entry name" value="FHA"/>
    <property type="match status" value="1"/>
</dbReference>
<reference evidence="2 3" key="1">
    <citation type="submission" date="2019-07" db="EMBL/GenBank/DDBJ databases">
        <title>Criibacterium bergeronii gen. nov., sp. nov. isolated from human clinical samples.</title>
        <authorList>
            <person name="Maheux A.F."/>
            <person name="Boudreau D.K."/>
            <person name="Berube E."/>
            <person name="Brodeur S."/>
            <person name="Bernard K.A."/>
            <person name="Abed J.Y."/>
            <person name="Ducrey E."/>
            <person name="Guay E.F."/>
            <person name="Raymond F."/>
            <person name="Corbeil J."/>
            <person name="Domingo M.-C."/>
            <person name="Roy P.H."/>
            <person name="Boissinot M."/>
            <person name="Tocheva E.I."/>
            <person name="Omar R.F."/>
        </authorList>
    </citation>
    <scope>NUCLEOTIDE SEQUENCE [LARGE SCALE GENOMIC DNA]</scope>
    <source>
        <strain evidence="2 3">CCRI-24246</strain>
    </source>
</reference>
<dbReference type="Proteomes" id="UP000319424">
    <property type="component" value="Unassembled WGS sequence"/>
</dbReference>
<dbReference type="InterPro" id="IPR000253">
    <property type="entry name" value="FHA_dom"/>
</dbReference>
<dbReference type="InterPro" id="IPR008984">
    <property type="entry name" value="SMAD_FHA_dom_sf"/>
</dbReference>